<protein>
    <submittedName>
        <fullName evidence="1">Uncharacterized protein</fullName>
    </submittedName>
</protein>
<organism evidence="1 2">
    <name type="scientific">Lentinus brumalis</name>
    <dbReference type="NCBI Taxonomy" id="2498619"/>
    <lineage>
        <taxon>Eukaryota</taxon>
        <taxon>Fungi</taxon>
        <taxon>Dikarya</taxon>
        <taxon>Basidiomycota</taxon>
        <taxon>Agaricomycotina</taxon>
        <taxon>Agaricomycetes</taxon>
        <taxon>Polyporales</taxon>
        <taxon>Polyporaceae</taxon>
        <taxon>Lentinus</taxon>
    </lineage>
</organism>
<name>A0A371D4K3_9APHY</name>
<dbReference type="OrthoDB" id="2746251at2759"/>
<sequence length="97" mass="11392">MPTHPDYATHLVRKRVLWVVPVMLGKRIARHDGSDEEHDNWARTVLVLFVPWRSPADLRNVGESWTASYTRQQTCIPQQHRSIIFNMNVLNECRDAR</sequence>
<feature type="non-terminal residue" evidence="1">
    <location>
        <position position="97"/>
    </location>
</feature>
<dbReference type="Proteomes" id="UP000256964">
    <property type="component" value="Unassembled WGS sequence"/>
</dbReference>
<dbReference type="AlphaFoldDB" id="A0A371D4K3"/>
<accession>A0A371D4K3</accession>
<reference evidence="1 2" key="1">
    <citation type="journal article" date="2018" name="Biotechnol. Biofuels">
        <title>Integrative visual omics of the white-rot fungus Polyporus brumalis exposes the biotechnological potential of its oxidative enzymes for delignifying raw plant biomass.</title>
        <authorList>
            <person name="Miyauchi S."/>
            <person name="Rancon A."/>
            <person name="Drula E."/>
            <person name="Hage H."/>
            <person name="Chaduli D."/>
            <person name="Favel A."/>
            <person name="Grisel S."/>
            <person name="Henrissat B."/>
            <person name="Herpoel-Gimbert I."/>
            <person name="Ruiz-Duenas F.J."/>
            <person name="Chevret D."/>
            <person name="Hainaut M."/>
            <person name="Lin J."/>
            <person name="Wang M."/>
            <person name="Pangilinan J."/>
            <person name="Lipzen A."/>
            <person name="Lesage-Meessen L."/>
            <person name="Navarro D."/>
            <person name="Riley R."/>
            <person name="Grigoriev I.V."/>
            <person name="Zhou S."/>
            <person name="Raouche S."/>
            <person name="Rosso M.N."/>
        </authorList>
    </citation>
    <scope>NUCLEOTIDE SEQUENCE [LARGE SCALE GENOMIC DNA]</scope>
    <source>
        <strain evidence="1 2">BRFM 1820</strain>
    </source>
</reference>
<keyword evidence="2" id="KW-1185">Reference proteome</keyword>
<evidence type="ECO:0000313" key="2">
    <source>
        <dbReference type="Proteomes" id="UP000256964"/>
    </source>
</evidence>
<dbReference type="EMBL" id="KZ857418">
    <property type="protein sequence ID" value="RDX47455.1"/>
    <property type="molecule type" value="Genomic_DNA"/>
</dbReference>
<proteinExistence type="predicted"/>
<gene>
    <name evidence="1" type="ORF">OH76DRAFT_1354061</name>
</gene>
<evidence type="ECO:0000313" key="1">
    <source>
        <dbReference type="EMBL" id="RDX47455.1"/>
    </source>
</evidence>
<dbReference type="STRING" id="139420.A0A371D4K3"/>